<evidence type="ECO:0000313" key="3">
    <source>
        <dbReference type="Proteomes" id="UP000549913"/>
    </source>
</evidence>
<keyword evidence="3" id="KW-1185">Reference proteome</keyword>
<keyword evidence="1" id="KW-0472">Membrane</keyword>
<protein>
    <recommendedName>
        <fullName evidence="4">DUF2530 domain-containing protein</fullName>
    </recommendedName>
</protein>
<evidence type="ECO:0000313" key="2">
    <source>
        <dbReference type="EMBL" id="NYD70947.1"/>
    </source>
</evidence>
<name>A0A852SQ33_9MICO</name>
<proteinExistence type="predicted"/>
<sequence>MTNTDGLQTMPVATKRSIAVTLIVLGIVFLAGGIAWDLNGGPAFIHTFTWVGGAIFAWGVVTLVSTRRSALK</sequence>
<feature type="transmembrane region" description="Helical" evidence="1">
    <location>
        <begin position="44"/>
        <end position="64"/>
    </location>
</feature>
<dbReference type="AlphaFoldDB" id="A0A852SQ33"/>
<accession>A0A852SQ33</accession>
<evidence type="ECO:0000256" key="1">
    <source>
        <dbReference type="SAM" id="Phobius"/>
    </source>
</evidence>
<feature type="transmembrane region" description="Helical" evidence="1">
    <location>
        <begin position="18"/>
        <end position="38"/>
    </location>
</feature>
<reference evidence="2 3" key="1">
    <citation type="submission" date="2020-07" db="EMBL/GenBank/DDBJ databases">
        <title>Sequencing the genomes of 1000 actinobacteria strains.</title>
        <authorList>
            <person name="Klenk H.-P."/>
        </authorList>
    </citation>
    <scope>NUCLEOTIDE SEQUENCE [LARGE SCALE GENOMIC DNA]</scope>
    <source>
        <strain evidence="2 3">DSM 26474</strain>
    </source>
</reference>
<dbReference type="RefSeq" id="WP_173180545.1">
    <property type="nucleotide sequence ID" value="NZ_BSEW01000002.1"/>
</dbReference>
<dbReference type="Proteomes" id="UP000549913">
    <property type="component" value="Unassembled WGS sequence"/>
</dbReference>
<comment type="caution">
    <text evidence="2">The sequence shown here is derived from an EMBL/GenBank/DDBJ whole genome shotgun (WGS) entry which is preliminary data.</text>
</comment>
<gene>
    <name evidence="2" type="ORF">BJ984_002105</name>
</gene>
<dbReference type="EMBL" id="JACCBM010000001">
    <property type="protein sequence ID" value="NYD70947.1"/>
    <property type="molecule type" value="Genomic_DNA"/>
</dbReference>
<keyword evidence="1" id="KW-0812">Transmembrane</keyword>
<keyword evidence="1" id="KW-1133">Transmembrane helix</keyword>
<organism evidence="2 3">
    <name type="scientific">Herbiconiux flava</name>
    <dbReference type="NCBI Taxonomy" id="881268"/>
    <lineage>
        <taxon>Bacteria</taxon>
        <taxon>Bacillati</taxon>
        <taxon>Actinomycetota</taxon>
        <taxon>Actinomycetes</taxon>
        <taxon>Micrococcales</taxon>
        <taxon>Microbacteriaceae</taxon>
        <taxon>Herbiconiux</taxon>
    </lineage>
</organism>
<evidence type="ECO:0008006" key="4">
    <source>
        <dbReference type="Google" id="ProtNLM"/>
    </source>
</evidence>